<evidence type="ECO:0000256" key="7">
    <source>
        <dbReference type="ARBA" id="ARBA00032572"/>
    </source>
</evidence>
<name>A0A4D4KLI8_STRVO</name>
<proteinExistence type="inferred from homology"/>
<dbReference type="EC" id="2.3.1.122" evidence="3"/>
<comment type="catalytic activity">
    <reaction evidence="1">
        <text>2 alpha,alpha'-trehalose 6-mycolate = alpha,alpha'-trehalose 6,6'-bismycolate + alpha,alpha-trehalose</text>
        <dbReference type="Rhea" id="RHEA:23472"/>
        <dbReference type="ChEBI" id="CHEBI:16551"/>
        <dbReference type="ChEBI" id="CHEBI:18195"/>
        <dbReference type="ChEBI" id="CHEBI:18234"/>
        <dbReference type="EC" id="2.3.1.122"/>
    </reaction>
</comment>
<gene>
    <name evidence="9" type="ORF">SVIO_004280</name>
</gene>
<evidence type="ECO:0000256" key="6">
    <source>
        <dbReference type="ARBA" id="ARBA00023315"/>
    </source>
</evidence>
<dbReference type="InterPro" id="IPR006311">
    <property type="entry name" value="TAT_signal"/>
</dbReference>
<dbReference type="Pfam" id="PF00756">
    <property type="entry name" value="Esterase"/>
    <property type="match status" value="1"/>
</dbReference>
<evidence type="ECO:0000313" key="10">
    <source>
        <dbReference type="Proteomes" id="UP000301309"/>
    </source>
</evidence>
<dbReference type="GO" id="GO:0050348">
    <property type="term" value="F:trehalose O-mycolyltransferase activity"/>
    <property type="evidence" value="ECO:0007669"/>
    <property type="project" value="UniProtKB-EC"/>
</dbReference>
<dbReference type="GO" id="GO:0004144">
    <property type="term" value="F:diacylglycerol O-acyltransferase activity"/>
    <property type="evidence" value="ECO:0007669"/>
    <property type="project" value="UniProtKB-EC"/>
</dbReference>
<evidence type="ECO:0000256" key="4">
    <source>
        <dbReference type="ARBA" id="ARBA00013244"/>
    </source>
</evidence>
<dbReference type="PANTHER" id="PTHR48098:SF1">
    <property type="entry name" value="DIACYLGLYCEROL ACYLTRANSFERASE_MYCOLYLTRANSFERASE AG85A"/>
    <property type="match status" value="1"/>
</dbReference>
<dbReference type="PANTHER" id="PTHR48098">
    <property type="entry name" value="ENTEROCHELIN ESTERASE-RELATED"/>
    <property type="match status" value="1"/>
</dbReference>
<dbReference type="OrthoDB" id="4527292at2"/>
<dbReference type="EMBL" id="BJHW01000001">
    <property type="protein sequence ID" value="GDY49805.1"/>
    <property type="molecule type" value="Genomic_DNA"/>
</dbReference>
<evidence type="ECO:0000256" key="8">
    <source>
        <dbReference type="ARBA" id="ARBA00048109"/>
    </source>
</evidence>
<accession>A0A4D4KLI8</accession>
<evidence type="ECO:0000256" key="5">
    <source>
        <dbReference type="ARBA" id="ARBA00022679"/>
    </source>
</evidence>
<dbReference type="InterPro" id="IPR029058">
    <property type="entry name" value="AB_hydrolase_fold"/>
</dbReference>
<keyword evidence="6" id="KW-0012">Acyltransferase</keyword>
<dbReference type="AlphaFoldDB" id="A0A4D4KLI8"/>
<keyword evidence="5" id="KW-0808">Transferase</keyword>
<dbReference type="InterPro" id="IPR050583">
    <property type="entry name" value="Mycobacterial_A85_antigen"/>
</dbReference>
<dbReference type="SUPFAM" id="SSF53474">
    <property type="entry name" value="alpha/beta-Hydrolases"/>
    <property type="match status" value="1"/>
</dbReference>
<comment type="similarity">
    <text evidence="2">Belongs to the mycobacterial A85 antigen family.</text>
</comment>
<dbReference type="Gene3D" id="3.40.50.1820">
    <property type="entry name" value="alpha/beta hydrolase"/>
    <property type="match status" value="1"/>
</dbReference>
<evidence type="ECO:0000256" key="2">
    <source>
        <dbReference type="ARBA" id="ARBA00005874"/>
    </source>
</evidence>
<reference evidence="9 10" key="1">
    <citation type="journal article" date="2020" name="Int. J. Syst. Evol. Microbiol.">
        <title>Reclassification of Streptomyces castelarensis and Streptomyces sporoclivatus as later heterotypic synonyms of Streptomyces antimycoticus.</title>
        <authorList>
            <person name="Komaki H."/>
            <person name="Tamura T."/>
        </authorList>
    </citation>
    <scope>NUCLEOTIDE SEQUENCE [LARGE SCALE GENOMIC DNA]</scope>
    <source>
        <strain evidence="9 10">NBRC 13459</strain>
    </source>
</reference>
<evidence type="ECO:0000256" key="1">
    <source>
        <dbReference type="ARBA" id="ARBA00000697"/>
    </source>
</evidence>
<evidence type="ECO:0000313" key="9">
    <source>
        <dbReference type="EMBL" id="GDY49805.1"/>
    </source>
</evidence>
<dbReference type="EC" id="2.3.1.20" evidence="4"/>
<evidence type="ECO:0000256" key="3">
    <source>
        <dbReference type="ARBA" id="ARBA00012820"/>
    </source>
</evidence>
<protein>
    <recommendedName>
        <fullName evidence="7">Acyl-CoA:diacylglycerol acyltransferase</fullName>
        <ecNumber evidence="3">2.3.1.122</ecNumber>
        <ecNumber evidence="4">2.3.1.20</ecNumber>
    </recommendedName>
</protein>
<keyword evidence="10" id="KW-1185">Reference proteome</keyword>
<comment type="catalytic activity">
    <reaction evidence="8">
        <text>an acyl-CoA + a 1,2-diacyl-sn-glycerol = a triacyl-sn-glycerol + CoA</text>
        <dbReference type="Rhea" id="RHEA:10868"/>
        <dbReference type="ChEBI" id="CHEBI:17815"/>
        <dbReference type="ChEBI" id="CHEBI:57287"/>
        <dbReference type="ChEBI" id="CHEBI:58342"/>
        <dbReference type="ChEBI" id="CHEBI:64615"/>
        <dbReference type="EC" id="2.3.1.20"/>
    </reaction>
</comment>
<comment type="caution">
    <text evidence="9">The sequence shown here is derived from an EMBL/GenBank/DDBJ whole genome shotgun (WGS) entry which is preliminary data.</text>
</comment>
<dbReference type="RefSeq" id="WP_137975886.1">
    <property type="nucleotide sequence ID" value="NZ_BAAASO010000053.1"/>
</dbReference>
<dbReference type="Proteomes" id="UP000301309">
    <property type="component" value="Unassembled WGS sequence"/>
</dbReference>
<sequence>MTTLNRRRFFGVASTAGVAVTTSQGVAVASGGDERNPHLIGVQADSGASVIAQNFLDPRTVDITIDSVALGHTASVRIILPNRFGSRAGASWPVLYLLHGGYGDYTDWARHSDVARLVRKRDVLVVMPDGGALGFYTDWWARGAGSKPGWETFHLVELSQILARGLHAADRRAIAGLSMGGFGAMSYAARHPGFFRAAASFSGTLDTLHPTAEPVSSDPFAMWLLQTHIAPNGYDALSLFGDPTAQHAIWAAHNPADLVKDLRGTKLFVSCGNGRIGPLDPPGTDPSDVSVRYEAVQLRQNQEFVKRATRLGLDVTFETCTGSHTWPYWARELEKAFPLLMRAIEAG</sequence>
<dbReference type="PROSITE" id="PS51318">
    <property type="entry name" value="TAT"/>
    <property type="match status" value="1"/>
</dbReference>
<dbReference type="InterPro" id="IPR000801">
    <property type="entry name" value="Esterase-like"/>
</dbReference>
<organism evidence="9 10">
    <name type="scientific">Streptomyces violaceusniger</name>
    <dbReference type="NCBI Taxonomy" id="68280"/>
    <lineage>
        <taxon>Bacteria</taxon>
        <taxon>Bacillati</taxon>
        <taxon>Actinomycetota</taxon>
        <taxon>Actinomycetes</taxon>
        <taxon>Kitasatosporales</taxon>
        <taxon>Streptomycetaceae</taxon>
        <taxon>Streptomyces</taxon>
        <taxon>Streptomyces violaceusniger group</taxon>
    </lineage>
</organism>